<dbReference type="Pfam" id="PF11764">
    <property type="entry name" value="N-SET"/>
    <property type="match status" value="1"/>
</dbReference>
<dbReference type="InterPro" id="IPR003616">
    <property type="entry name" value="Post-SET_dom"/>
</dbReference>
<feature type="region of interest" description="Disordered" evidence="17">
    <location>
        <begin position="249"/>
        <end position="358"/>
    </location>
</feature>
<reference evidence="21 22" key="1">
    <citation type="submission" date="2016-10" db="EMBL/GenBank/DDBJ databases">
        <title>Genome sequence of the basidiomycete white-rot fungus Trametes pubescens.</title>
        <authorList>
            <person name="Makela M.R."/>
            <person name="Granchi Z."/>
            <person name="Peng M."/>
            <person name="De Vries R.P."/>
            <person name="Grigoriev I."/>
            <person name="Riley R."/>
            <person name="Hilden K."/>
        </authorList>
    </citation>
    <scope>NUCLEOTIDE SEQUENCE [LARGE SCALE GENOMIC DNA]</scope>
    <source>
        <strain evidence="21 22">FBCC735</strain>
    </source>
</reference>
<dbReference type="Pfam" id="PF00076">
    <property type="entry name" value="RRM_1"/>
    <property type="match status" value="1"/>
</dbReference>
<keyword evidence="9" id="KW-0805">Transcription regulation</keyword>
<evidence type="ECO:0000256" key="7">
    <source>
        <dbReference type="ARBA" id="ARBA00022853"/>
    </source>
</evidence>
<feature type="domain" description="RRM" evidence="18">
    <location>
        <begin position="150"/>
        <end position="236"/>
    </location>
</feature>
<comment type="catalytic activity">
    <reaction evidence="13">
        <text>L-lysyl(4)-[histone H3] + 3 S-adenosyl-L-methionine = N(6),N(6),N(6)-trimethyl-L-lysyl(4)-[histone H3] + 3 S-adenosyl-L-homocysteine + 3 H(+)</text>
        <dbReference type="Rhea" id="RHEA:60260"/>
        <dbReference type="Rhea" id="RHEA-COMP:15537"/>
        <dbReference type="Rhea" id="RHEA-COMP:15547"/>
        <dbReference type="ChEBI" id="CHEBI:15378"/>
        <dbReference type="ChEBI" id="CHEBI:29969"/>
        <dbReference type="ChEBI" id="CHEBI:57856"/>
        <dbReference type="ChEBI" id="CHEBI:59789"/>
        <dbReference type="ChEBI" id="CHEBI:61961"/>
        <dbReference type="EC" id="2.1.1.354"/>
    </reaction>
</comment>
<protein>
    <recommendedName>
        <fullName evidence="3">Histone-lysine N-methyltransferase, H3 lysine-4 specific</fullName>
        <ecNumber evidence="2">2.1.1.354</ecNumber>
    </recommendedName>
    <alternativeName>
        <fullName evidence="12">SET domain-containing protein 1</fullName>
    </alternativeName>
</protein>
<dbReference type="PROSITE" id="PS50280">
    <property type="entry name" value="SET"/>
    <property type="match status" value="1"/>
</dbReference>
<keyword evidence="11" id="KW-0539">Nucleus</keyword>
<evidence type="ECO:0000256" key="5">
    <source>
        <dbReference type="ARBA" id="ARBA00022679"/>
    </source>
</evidence>
<feature type="region of interest" description="Disordered" evidence="17">
    <location>
        <begin position="834"/>
        <end position="855"/>
    </location>
</feature>
<evidence type="ECO:0000256" key="1">
    <source>
        <dbReference type="ARBA" id="ARBA00004123"/>
    </source>
</evidence>
<keyword evidence="8 16" id="KW-0694">RNA-binding</keyword>
<sequence>PRPPSPSEPPPPPPPPPPRTPTPPVLYSLPPLPPWPPSPSEYPPGKSWKVLFDYALDKDRDGQYRLLADKLREKGMDQGEEPRVKGKGKGKEIVIRYAGEVIEGEHEAVIRDPRKETKVKRLPPLRPMRTDLLQCKYEYDTNSVGPPPPISVLVLGISPLMPNQNIRRHFGVHGTITSFEPQIDKSNGGALGIVFIRYTSHEEAKQCVEKEHGKKLSLAVPGVGEGEELRVVFDGEGKLLKAVQAELDGRRRREREEKRRREKGEKEKAGHASAHLKATPTSSAAQTPVHSNNPWRSGPQAIPRPPHPGPRPPPPNAHLPMRPQGTTPNAISPAPEKGSPLPNGTPTGPRNGVVPPGARVRRLPPTVFRARNVHVAAVPPANIRPPIHLFPNGIEAGPVLPPSMRFSMGDRNAPLPLLPSRSPSPVSRRPANWGRNAKKVDYDVVKAELAKNGLEHIAIDGHVGSVREDDVRMFLEGFQIDQILRDRHSWYVTFKTNDSARRASLVLNTSGRKLANYAVSVTVRAAPTHVPTAHKTQWTDAELIEQAEKTILRDLRALLEKDVVERVVASQVRRVITDERTKKGTRSVDTPTAVDGHIPEVHDALDAKYLDKTGLRGLSFRKQKKRAREEVVVVASETPPLSEKVQDEEEEAVVERPKKKSKKTTLKKVVVEKVIESEDEEVPVPLPPVDIHHQRKRALSEVSEVDIPVPVKKKVKTKVAEDGTTVVVRTKKSKKALKDATLATQEKSVFAEEIVHEVLPETLPYEPPSVAQVHVTPAFDSRPSTPATPAPMPVPEPPAEPDVPTIDPIAEGICEDEEDMYFAKLALERSLFGKSSTSAPEPEPEGPSPFRKHVTGSARTEGYYKISHAEKSAYVAQYVSRGMLNVAAAEAEQAPPQPAVASSRSNRANARRRAQGLEEINQVQRAMALSKGEAAAPDSVKYNQLQTRKKHLRFARSPIHDWGLYAMEKISRGEMVIEYVGEVIRAQVADKREKAYERQGIGSSYLFRIDEDLVVDATKKGNLGRLINHSCDPNCTAKIITISGEKKIVIYAKQDIELGSEITYDYHFPIEQDKIPCLCGSAKCRGTLN</sequence>
<evidence type="ECO:0000313" key="21">
    <source>
        <dbReference type="EMBL" id="OJT12659.1"/>
    </source>
</evidence>
<dbReference type="GO" id="GO:0032259">
    <property type="term" value="P:methylation"/>
    <property type="evidence" value="ECO:0007669"/>
    <property type="project" value="UniProtKB-KW"/>
</dbReference>
<dbReference type="InterPro" id="IPR046341">
    <property type="entry name" value="SET_dom_sf"/>
</dbReference>
<keyword evidence="22" id="KW-1185">Reference proteome</keyword>
<evidence type="ECO:0000256" key="15">
    <source>
        <dbReference type="ARBA" id="ARBA00049129"/>
    </source>
</evidence>
<dbReference type="InterPro" id="IPR037841">
    <property type="entry name" value="SET_SETD1A/B"/>
</dbReference>
<name>A0A1M2VYH2_TRAPU</name>
<dbReference type="Gene3D" id="2.170.270.10">
    <property type="entry name" value="SET domain"/>
    <property type="match status" value="1"/>
</dbReference>
<evidence type="ECO:0000256" key="2">
    <source>
        <dbReference type="ARBA" id="ARBA00012182"/>
    </source>
</evidence>
<evidence type="ECO:0000256" key="12">
    <source>
        <dbReference type="ARBA" id="ARBA00030093"/>
    </source>
</evidence>
<feature type="compositionally biased region" description="Pro residues" evidence="17">
    <location>
        <begin position="302"/>
        <end position="317"/>
    </location>
</feature>
<dbReference type="InterPro" id="IPR024657">
    <property type="entry name" value="COMPASS_Set1_N-SET"/>
</dbReference>
<feature type="compositionally biased region" description="Polar residues" evidence="17">
    <location>
        <begin position="279"/>
        <end position="295"/>
    </location>
</feature>
<dbReference type="GO" id="GO:0140999">
    <property type="term" value="F:histone H3K4 trimethyltransferase activity"/>
    <property type="evidence" value="ECO:0007669"/>
    <property type="project" value="UniProtKB-EC"/>
</dbReference>
<comment type="caution">
    <text evidence="21">The sequence shown here is derived from an EMBL/GenBank/DDBJ whole genome shotgun (WGS) entry which is preliminary data.</text>
</comment>
<dbReference type="GO" id="GO:0003723">
    <property type="term" value="F:RNA binding"/>
    <property type="evidence" value="ECO:0007669"/>
    <property type="project" value="UniProtKB-UniRule"/>
</dbReference>
<evidence type="ECO:0000256" key="11">
    <source>
        <dbReference type="ARBA" id="ARBA00023242"/>
    </source>
</evidence>
<dbReference type="Gene3D" id="3.30.70.330">
    <property type="match status" value="1"/>
</dbReference>
<evidence type="ECO:0000256" key="9">
    <source>
        <dbReference type="ARBA" id="ARBA00023015"/>
    </source>
</evidence>
<comment type="catalytic activity">
    <reaction evidence="15">
        <text>N(6),N(6)-dimethyl-L-lysyl(4)-[histone H3] + S-adenosyl-L-methionine = N(6),N(6),N(6)-trimethyl-L-lysyl(4)-[histone H3] + S-adenosyl-L-homocysteine + H(+)</text>
        <dbReference type="Rhea" id="RHEA:60272"/>
        <dbReference type="Rhea" id="RHEA-COMP:15537"/>
        <dbReference type="Rhea" id="RHEA-COMP:15540"/>
        <dbReference type="ChEBI" id="CHEBI:15378"/>
        <dbReference type="ChEBI" id="CHEBI:57856"/>
        <dbReference type="ChEBI" id="CHEBI:59789"/>
        <dbReference type="ChEBI" id="CHEBI:61961"/>
        <dbReference type="ChEBI" id="CHEBI:61976"/>
    </reaction>
</comment>
<dbReference type="EMBL" id="MNAD01000465">
    <property type="protein sequence ID" value="OJT12659.1"/>
    <property type="molecule type" value="Genomic_DNA"/>
</dbReference>
<evidence type="ECO:0000256" key="6">
    <source>
        <dbReference type="ARBA" id="ARBA00022691"/>
    </source>
</evidence>
<comment type="catalytic activity">
    <reaction evidence="14">
        <text>N(6)-methyl-L-lysyl(4)-[histone H3] + S-adenosyl-L-methionine = N(6),N(6)-dimethyl-L-lysyl(4)-[histone H3] + S-adenosyl-L-homocysteine + H(+)</text>
        <dbReference type="Rhea" id="RHEA:60268"/>
        <dbReference type="Rhea" id="RHEA-COMP:15540"/>
        <dbReference type="Rhea" id="RHEA-COMP:15543"/>
        <dbReference type="ChEBI" id="CHEBI:15378"/>
        <dbReference type="ChEBI" id="CHEBI:57856"/>
        <dbReference type="ChEBI" id="CHEBI:59789"/>
        <dbReference type="ChEBI" id="CHEBI:61929"/>
        <dbReference type="ChEBI" id="CHEBI:61976"/>
    </reaction>
</comment>
<evidence type="ECO:0000259" key="20">
    <source>
        <dbReference type="PROSITE" id="PS50868"/>
    </source>
</evidence>
<dbReference type="STRING" id="154538.A0A1M2VYH2"/>
<dbReference type="GO" id="GO:0048188">
    <property type="term" value="C:Set1C/COMPASS complex"/>
    <property type="evidence" value="ECO:0007669"/>
    <property type="project" value="InterPro"/>
</dbReference>
<gene>
    <name evidence="21" type="ORF">TRAPUB_10794</name>
</gene>
<feature type="domain" description="Post-SET" evidence="20">
    <location>
        <begin position="1073"/>
        <end position="1089"/>
    </location>
</feature>
<dbReference type="SMART" id="SM01291">
    <property type="entry name" value="N-SET"/>
    <property type="match status" value="1"/>
</dbReference>
<dbReference type="PROSITE" id="PS50102">
    <property type="entry name" value="RRM"/>
    <property type="match status" value="1"/>
</dbReference>
<evidence type="ECO:0000256" key="16">
    <source>
        <dbReference type="PROSITE-ProRule" id="PRU00176"/>
    </source>
</evidence>
<dbReference type="InterPro" id="IPR012677">
    <property type="entry name" value="Nucleotide-bd_a/b_plait_sf"/>
</dbReference>
<feature type="compositionally biased region" description="Basic and acidic residues" evidence="17">
    <location>
        <begin position="249"/>
        <end position="270"/>
    </location>
</feature>
<dbReference type="Proteomes" id="UP000184267">
    <property type="component" value="Unassembled WGS sequence"/>
</dbReference>
<feature type="region of interest" description="Disordered" evidence="17">
    <location>
        <begin position="780"/>
        <end position="800"/>
    </location>
</feature>
<proteinExistence type="predicted"/>
<dbReference type="AlphaFoldDB" id="A0A1M2VYH2"/>
<evidence type="ECO:0000256" key="4">
    <source>
        <dbReference type="ARBA" id="ARBA00022603"/>
    </source>
</evidence>
<dbReference type="OMA" id="LRDRHSW"/>
<feature type="compositionally biased region" description="Pro residues" evidence="17">
    <location>
        <begin position="786"/>
        <end position="800"/>
    </location>
</feature>
<evidence type="ECO:0000259" key="19">
    <source>
        <dbReference type="PROSITE" id="PS50280"/>
    </source>
</evidence>
<evidence type="ECO:0000256" key="13">
    <source>
        <dbReference type="ARBA" id="ARBA00047571"/>
    </source>
</evidence>
<dbReference type="SMART" id="SM00317">
    <property type="entry name" value="SET"/>
    <property type="match status" value="1"/>
</dbReference>
<evidence type="ECO:0000256" key="14">
    <source>
        <dbReference type="ARBA" id="ARBA00047583"/>
    </source>
</evidence>
<organism evidence="21 22">
    <name type="scientific">Trametes pubescens</name>
    <name type="common">White-rot fungus</name>
    <dbReference type="NCBI Taxonomy" id="154538"/>
    <lineage>
        <taxon>Eukaryota</taxon>
        <taxon>Fungi</taxon>
        <taxon>Dikarya</taxon>
        <taxon>Basidiomycota</taxon>
        <taxon>Agaricomycotina</taxon>
        <taxon>Agaricomycetes</taxon>
        <taxon>Polyporales</taxon>
        <taxon>Polyporaceae</taxon>
        <taxon>Trametes</taxon>
    </lineage>
</organism>
<dbReference type="InterPro" id="IPR035979">
    <property type="entry name" value="RBD_domain_sf"/>
</dbReference>
<keyword evidence="4 21" id="KW-0489">Methyltransferase</keyword>
<evidence type="ECO:0000256" key="3">
    <source>
        <dbReference type="ARBA" id="ARBA00015839"/>
    </source>
</evidence>
<dbReference type="InterPro" id="IPR001214">
    <property type="entry name" value="SET_dom"/>
</dbReference>
<accession>A0A1M2VYH2</accession>
<feature type="non-terminal residue" evidence="21">
    <location>
        <position position="1"/>
    </location>
</feature>
<dbReference type="SUPFAM" id="SSF82199">
    <property type="entry name" value="SET domain"/>
    <property type="match status" value="1"/>
</dbReference>
<dbReference type="EC" id="2.1.1.354" evidence="2"/>
<dbReference type="OrthoDB" id="308383at2759"/>
<dbReference type="PANTHER" id="PTHR45814">
    <property type="entry name" value="HISTONE-LYSINE N-METHYLTRANSFERASE SETD1"/>
    <property type="match status" value="1"/>
</dbReference>
<evidence type="ECO:0000256" key="8">
    <source>
        <dbReference type="ARBA" id="ARBA00022884"/>
    </source>
</evidence>
<keyword evidence="5 21" id="KW-0808">Transferase</keyword>
<dbReference type="PROSITE" id="PS50868">
    <property type="entry name" value="POST_SET"/>
    <property type="match status" value="1"/>
</dbReference>
<evidence type="ECO:0000256" key="10">
    <source>
        <dbReference type="ARBA" id="ARBA00023163"/>
    </source>
</evidence>
<feature type="region of interest" description="Disordered" evidence="17">
    <location>
        <begin position="1"/>
        <end position="42"/>
    </location>
</feature>
<evidence type="ECO:0000259" key="18">
    <source>
        <dbReference type="PROSITE" id="PS50102"/>
    </source>
</evidence>
<keyword evidence="7" id="KW-0156">Chromatin regulator</keyword>
<dbReference type="PANTHER" id="PTHR45814:SF2">
    <property type="entry name" value="HISTONE-LYSINE N-METHYLTRANSFERASE SETD1"/>
    <property type="match status" value="1"/>
</dbReference>
<keyword evidence="10" id="KW-0804">Transcription</keyword>
<keyword evidence="6" id="KW-0949">S-adenosyl-L-methionine</keyword>
<dbReference type="Pfam" id="PF00856">
    <property type="entry name" value="SET"/>
    <property type="match status" value="1"/>
</dbReference>
<dbReference type="InterPro" id="IPR044570">
    <property type="entry name" value="Set1-like"/>
</dbReference>
<evidence type="ECO:0000256" key="17">
    <source>
        <dbReference type="SAM" id="MobiDB-lite"/>
    </source>
</evidence>
<comment type="subcellular location">
    <subcellularLocation>
        <location evidence="1">Nucleus</location>
    </subcellularLocation>
</comment>
<feature type="domain" description="SET" evidence="19">
    <location>
        <begin position="950"/>
        <end position="1067"/>
    </location>
</feature>
<dbReference type="SUPFAM" id="SSF54928">
    <property type="entry name" value="RNA-binding domain, RBD"/>
    <property type="match status" value="1"/>
</dbReference>
<dbReference type="CDD" id="cd19169">
    <property type="entry name" value="SET_SETD1"/>
    <property type="match status" value="1"/>
</dbReference>
<dbReference type="InterPro" id="IPR000504">
    <property type="entry name" value="RRM_dom"/>
</dbReference>
<evidence type="ECO:0000313" key="22">
    <source>
        <dbReference type="Proteomes" id="UP000184267"/>
    </source>
</evidence>
<dbReference type="SMART" id="SM00360">
    <property type="entry name" value="RRM"/>
    <property type="match status" value="1"/>
</dbReference>
<dbReference type="SMART" id="SM00508">
    <property type="entry name" value="PostSET"/>
    <property type="match status" value="1"/>
</dbReference>